<gene>
    <name evidence="8" type="ORF">K491DRAFT_778524</name>
</gene>
<dbReference type="PROSITE" id="PS00920">
    <property type="entry name" value="NITRIL_CHT_1"/>
    <property type="match status" value="1"/>
</dbReference>
<evidence type="ECO:0000256" key="4">
    <source>
        <dbReference type="ARBA" id="ARBA00036406"/>
    </source>
</evidence>
<comment type="catalytic activity">
    <reaction evidence="4">
        <text>a nitrile + 2 H2O = a carboxylate + NH4(+)</text>
        <dbReference type="Rhea" id="RHEA:21724"/>
        <dbReference type="ChEBI" id="CHEBI:15377"/>
        <dbReference type="ChEBI" id="CHEBI:18379"/>
        <dbReference type="ChEBI" id="CHEBI:28938"/>
        <dbReference type="ChEBI" id="CHEBI:29067"/>
        <dbReference type="EC" id="3.5.5.1"/>
    </reaction>
</comment>
<reference evidence="8" key="1">
    <citation type="journal article" date="2020" name="Stud. Mycol.">
        <title>101 Dothideomycetes genomes: a test case for predicting lifestyles and emergence of pathogens.</title>
        <authorList>
            <person name="Haridas S."/>
            <person name="Albert R."/>
            <person name="Binder M."/>
            <person name="Bloem J."/>
            <person name="Labutti K."/>
            <person name="Salamov A."/>
            <person name="Andreopoulos B."/>
            <person name="Baker S."/>
            <person name="Barry K."/>
            <person name="Bills G."/>
            <person name="Bluhm B."/>
            <person name="Cannon C."/>
            <person name="Castanera R."/>
            <person name="Culley D."/>
            <person name="Daum C."/>
            <person name="Ezra D."/>
            <person name="Gonzalez J."/>
            <person name="Henrissat B."/>
            <person name="Kuo A."/>
            <person name="Liang C."/>
            <person name="Lipzen A."/>
            <person name="Lutzoni F."/>
            <person name="Magnuson J."/>
            <person name="Mondo S."/>
            <person name="Nolan M."/>
            <person name="Ohm R."/>
            <person name="Pangilinan J."/>
            <person name="Park H.-J."/>
            <person name="Ramirez L."/>
            <person name="Alfaro M."/>
            <person name="Sun H."/>
            <person name="Tritt A."/>
            <person name="Yoshinaga Y."/>
            <person name="Zwiers L.-H."/>
            <person name="Turgeon B."/>
            <person name="Goodwin S."/>
            <person name="Spatafora J."/>
            <person name="Crous P."/>
            <person name="Grigoriev I."/>
        </authorList>
    </citation>
    <scope>NUCLEOTIDE SEQUENCE</scope>
    <source>
        <strain evidence="8">CBS 122681</strain>
    </source>
</reference>
<dbReference type="InterPro" id="IPR036526">
    <property type="entry name" value="C-N_Hydrolase_sf"/>
</dbReference>
<evidence type="ECO:0000256" key="2">
    <source>
        <dbReference type="ARBA" id="ARBA00022801"/>
    </source>
</evidence>
<sequence length="322" mass="35199">MSHTSKIVKVAVTQQEPLWFDIAGAIRKTCELIGEAANNGAQLIAFPEVWICGYPAWIWSRSIDPAMATTYIKNSLSYDSPEMAELCAAAKKHKITVVLGFSENDHNSLYIAQCTISATGEILNKRRKLKPTHMERTVFGDASGNSLFNVVDVEGVGRVGALNCFEHTQPLLKYHTISQKEQIHVSAWPPLFPFDPAGEDVFSISAEGVQSLSQAYAIESGTFVLHCTSVLSTKGISAMKTESTALFNKVGGGQSAVYGPDGRRLTEPIASGQEGIVYADLPMDFAITVKHILDVVGHYSRPDLLWLGVDGREKLHVRMTED</sequence>
<comment type="similarity">
    <text evidence="1">Belongs to the carbon-nitrogen hydrolase superfamily. Nitrilase family.</text>
</comment>
<feature type="active site" description="Proton acceptor" evidence="6">
    <location>
        <position position="48"/>
    </location>
</feature>
<dbReference type="PROSITE" id="PS50263">
    <property type="entry name" value="CN_HYDROLASE"/>
    <property type="match status" value="1"/>
</dbReference>
<dbReference type="SUPFAM" id="SSF56317">
    <property type="entry name" value="Carbon-nitrogen hydrolase"/>
    <property type="match status" value="1"/>
</dbReference>
<evidence type="ECO:0000259" key="7">
    <source>
        <dbReference type="PROSITE" id="PS50263"/>
    </source>
</evidence>
<evidence type="ECO:0000313" key="9">
    <source>
        <dbReference type="Proteomes" id="UP000799324"/>
    </source>
</evidence>
<name>A0A6A6T7S2_9PLEO</name>
<dbReference type="PANTHER" id="PTHR46044">
    <property type="entry name" value="NITRILASE"/>
    <property type="match status" value="1"/>
</dbReference>
<proteinExistence type="inferred from homology"/>
<dbReference type="InterPro" id="IPR000132">
    <property type="entry name" value="Nitrilase/CN_hydratase_CS"/>
</dbReference>
<dbReference type="GO" id="GO:0000257">
    <property type="term" value="F:nitrilase activity"/>
    <property type="evidence" value="ECO:0007669"/>
    <property type="project" value="UniProtKB-EC"/>
</dbReference>
<evidence type="ECO:0000256" key="3">
    <source>
        <dbReference type="ARBA" id="ARBA00023239"/>
    </source>
</evidence>
<keyword evidence="3" id="KW-0456">Lyase</keyword>
<keyword evidence="2 8" id="KW-0378">Hydrolase</keyword>
<evidence type="ECO:0000256" key="6">
    <source>
        <dbReference type="PROSITE-ProRule" id="PRU10139"/>
    </source>
</evidence>
<dbReference type="GO" id="GO:0016836">
    <property type="term" value="F:hydro-lyase activity"/>
    <property type="evidence" value="ECO:0007669"/>
    <property type="project" value="UniProtKB-ARBA"/>
</dbReference>
<protein>
    <recommendedName>
        <fullName evidence="5">nitrilase</fullName>
        <ecNumber evidence="5">3.5.5.1</ecNumber>
    </recommendedName>
</protein>
<evidence type="ECO:0000313" key="8">
    <source>
        <dbReference type="EMBL" id="KAF2655702.1"/>
    </source>
</evidence>
<evidence type="ECO:0000256" key="5">
    <source>
        <dbReference type="ARBA" id="ARBA00039045"/>
    </source>
</evidence>
<feature type="domain" description="CN hydrolase" evidence="7">
    <location>
        <begin position="8"/>
        <end position="283"/>
    </location>
</feature>
<dbReference type="Gene3D" id="3.60.110.10">
    <property type="entry name" value="Carbon-nitrogen hydrolase"/>
    <property type="match status" value="1"/>
</dbReference>
<dbReference type="Pfam" id="PF00795">
    <property type="entry name" value="CN_hydrolase"/>
    <property type="match status" value="1"/>
</dbReference>
<organism evidence="8 9">
    <name type="scientific">Lophiostoma macrostomum CBS 122681</name>
    <dbReference type="NCBI Taxonomy" id="1314788"/>
    <lineage>
        <taxon>Eukaryota</taxon>
        <taxon>Fungi</taxon>
        <taxon>Dikarya</taxon>
        <taxon>Ascomycota</taxon>
        <taxon>Pezizomycotina</taxon>
        <taxon>Dothideomycetes</taxon>
        <taxon>Pleosporomycetidae</taxon>
        <taxon>Pleosporales</taxon>
        <taxon>Lophiostomataceae</taxon>
        <taxon>Lophiostoma</taxon>
    </lineage>
</organism>
<dbReference type="InterPro" id="IPR044149">
    <property type="entry name" value="Nitrilases_CHs"/>
</dbReference>
<keyword evidence="9" id="KW-1185">Reference proteome</keyword>
<dbReference type="FunFam" id="3.60.110.10:FF:000011">
    <property type="entry name" value="Cyanide hydratase"/>
    <property type="match status" value="1"/>
</dbReference>
<dbReference type="CDD" id="cd07564">
    <property type="entry name" value="nitrilases_CHs"/>
    <property type="match status" value="1"/>
</dbReference>
<dbReference type="InterPro" id="IPR003010">
    <property type="entry name" value="C-N_Hydrolase"/>
</dbReference>
<dbReference type="Proteomes" id="UP000799324">
    <property type="component" value="Unassembled WGS sequence"/>
</dbReference>
<dbReference type="AlphaFoldDB" id="A0A6A6T7S2"/>
<dbReference type="OrthoDB" id="10250282at2759"/>
<dbReference type="EC" id="3.5.5.1" evidence="5"/>
<evidence type="ECO:0000256" key="1">
    <source>
        <dbReference type="ARBA" id="ARBA00008129"/>
    </source>
</evidence>
<dbReference type="PANTHER" id="PTHR46044:SF14">
    <property type="entry name" value="ARYLACETONITRILASE"/>
    <property type="match status" value="1"/>
</dbReference>
<dbReference type="EMBL" id="MU004345">
    <property type="protein sequence ID" value="KAF2655702.1"/>
    <property type="molecule type" value="Genomic_DNA"/>
</dbReference>
<accession>A0A6A6T7S2</accession>